<dbReference type="GO" id="GO:0004674">
    <property type="term" value="F:protein serine/threonine kinase activity"/>
    <property type="evidence" value="ECO:0007669"/>
    <property type="project" value="UniProtKB-KW"/>
</dbReference>
<sequence length="548" mass="57673">MTATSRTLPPTRPLTADDPGRLGPYRLVGRLGRGGMGIVYLAEDGAGRPVALKVIDPDLAGDEAFRVRFHREVAAARRVRRFCTAPVLDARLDAEPLFVVTEYVPGPTLDRAVREQGPLRGADLEDLAIGIATALVGIHGAGVVHRDLKPGNVLLSPVGPRVIDFGIARARRTDDTVTVPGEVVGTPAYLPPEVVRYERATAAADVFAWGCVVAFAATGRSPFAGDTLSEIIHRIVHETPELDIPGARLRGLVARALAKDPAARPTARRILTELTSQSEADPAEVSRALESRWSRDHDASEPTYAPPRRRVPAAATALTVAAILAAGTFRPGGEPNAAFLPPPAPAARPAAPAPPDPPPVIRSFVIPTQTFDTRAAAGPYTRVAAGALHVTSGDTGVVVVDPVRAAAVPRRVLVTASVAFESRAADGEAGVYCLGRGNGRAVDFYGFTVTPDGSARLSRHVGERVSVLAQAAPEKPRATSLVQALCDAGGGDLRLVLWVNGVRRLEYRDRRERPFGSGTGAVGLTTSADPHRGVPTKAAFDDFSAATV</sequence>
<feature type="region of interest" description="Disordered" evidence="6">
    <location>
        <begin position="273"/>
        <end position="308"/>
    </location>
</feature>
<keyword evidence="2 5" id="KW-0547">Nucleotide-binding</keyword>
<feature type="binding site" evidence="5">
    <location>
        <position position="53"/>
    </location>
    <ligand>
        <name>ATP</name>
        <dbReference type="ChEBI" id="CHEBI:30616"/>
    </ligand>
</feature>
<dbReference type="InterPro" id="IPR017441">
    <property type="entry name" value="Protein_kinase_ATP_BS"/>
</dbReference>
<evidence type="ECO:0000259" key="7">
    <source>
        <dbReference type="PROSITE" id="PS50011"/>
    </source>
</evidence>
<dbReference type="PANTHER" id="PTHR43289">
    <property type="entry name" value="MITOGEN-ACTIVATED PROTEIN KINASE KINASE KINASE 20-RELATED"/>
    <property type="match status" value="1"/>
</dbReference>
<dbReference type="EMBL" id="JACJIA010000013">
    <property type="protein sequence ID" value="MBA8955963.1"/>
    <property type="molecule type" value="Genomic_DNA"/>
</dbReference>
<dbReference type="InterPro" id="IPR011009">
    <property type="entry name" value="Kinase-like_dom_sf"/>
</dbReference>
<dbReference type="CDD" id="cd14014">
    <property type="entry name" value="STKc_PknB_like"/>
    <property type="match status" value="1"/>
</dbReference>
<dbReference type="Gene3D" id="2.60.120.560">
    <property type="entry name" value="Exo-inulinase, domain 1"/>
    <property type="match status" value="1"/>
</dbReference>
<dbReference type="RefSeq" id="WP_312898296.1">
    <property type="nucleotide sequence ID" value="NZ_BAAALP010000026.1"/>
</dbReference>
<dbReference type="PROSITE" id="PS00108">
    <property type="entry name" value="PROTEIN_KINASE_ST"/>
    <property type="match status" value="1"/>
</dbReference>
<feature type="region of interest" description="Disordered" evidence="6">
    <location>
        <begin position="1"/>
        <end position="21"/>
    </location>
</feature>
<evidence type="ECO:0000256" key="3">
    <source>
        <dbReference type="ARBA" id="ARBA00022777"/>
    </source>
</evidence>
<keyword evidence="9" id="KW-1185">Reference proteome</keyword>
<dbReference type="Proteomes" id="UP000572680">
    <property type="component" value="Unassembled WGS sequence"/>
</dbReference>
<keyword evidence="1" id="KW-0808">Transferase</keyword>
<dbReference type="SUPFAM" id="SSF56112">
    <property type="entry name" value="Protein kinase-like (PK-like)"/>
    <property type="match status" value="1"/>
</dbReference>
<gene>
    <name evidence="8" type="ORF">HNR61_007645</name>
</gene>
<dbReference type="PANTHER" id="PTHR43289:SF34">
    <property type="entry name" value="SERINE_THREONINE-PROTEIN KINASE YBDM-RELATED"/>
    <property type="match status" value="1"/>
</dbReference>
<organism evidence="8 9">
    <name type="scientific">Actinomadura namibiensis</name>
    <dbReference type="NCBI Taxonomy" id="182080"/>
    <lineage>
        <taxon>Bacteria</taxon>
        <taxon>Bacillati</taxon>
        <taxon>Actinomycetota</taxon>
        <taxon>Actinomycetes</taxon>
        <taxon>Streptosporangiales</taxon>
        <taxon>Thermomonosporaceae</taxon>
        <taxon>Actinomadura</taxon>
    </lineage>
</organism>
<dbReference type="PROSITE" id="PS00107">
    <property type="entry name" value="PROTEIN_KINASE_ATP"/>
    <property type="match status" value="1"/>
</dbReference>
<keyword evidence="4 5" id="KW-0067">ATP-binding</keyword>
<feature type="region of interest" description="Disordered" evidence="6">
    <location>
        <begin position="516"/>
        <end position="536"/>
    </location>
</feature>
<keyword evidence="3 8" id="KW-0418">Kinase</keyword>
<name>A0A7W3QR32_ACTNM</name>
<dbReference type="Pfam" id="PF00069">
    <property type="entry name" value="Pkinase"/>
    <property type="match status" value="1"/>
</dbReference>
<evidence type="ECO:0000256" key="4">
    <source>
        <dbReference type="ARBA" id="ARBA00022840"/>
    </source>
</evidence>
<keyword evidence="8" id="KW-0723">Serine/threonine-protein kinase</keyword>
<evidence type="ECO:0000313" key="8">
    <source>
        <dbReference type="EMBL" id="MBA8955963.1"/>
    </source>
</evidence>
<dbReference type="GO" id="GO:0005524">
    <property type="term" value="F:ATP binding"/>
    <property type="evidence" value="ECO:0007669"/>
    <property type="project" value="UniProtKB-UniRule"/>
</dbReference>
<dbReference type="InterPro" id="IPR008271">
    <property type="entry name" value="Ser/Thr_kinase_AS"/>
</dbReference>
<evidence type="ECO:0000313" key="9">
    <source>
        <dbReference type="Proteomes" id="UP000572680"/>
    </source>
</evidence>
<reference evidence="8 9" key="1">
    <citation type="submission" date="2020-08" db="EMBL/GenBank/DDBJ databases">
        <title>Genomic Encyclopedia of Type Strains, Phase IV (KMG-IV): sequencing the most valuable type-strain genomes for metagenomic binning, comparative biology and taxonomic classification.</title>
        <authorList>
            <person name="Goeker M."/>
        </authorList>
    </citation>
    <scope>NUCLEOTIDE SEQUENCE [LARGE SCALE GENOMIC DNA]</scope>
    <source>
        <strain evidence="8 9">DSM 44197</strain>
    </source>
</reference>
<dbReference type="AlphaFoldDB" id="A0A7W3QR32"/>
<accession>A0A7W3QR32</accession>
<evidence type="ECO:0000256" key="5">
    <source>
        <dbReference type="PROSITE-ProRule" id="PRU10141"/>
    </source>
</evidence>
<dbReference type="PROSITE" id="PS50011">
    <property type="entry name" value="PROTEIN_KINASE_DOM"/>
    <property type="match status" value="1"/>
</dbReference>
<feature type="compositionally biased region" description="Basic and acidic residues" evidence="6">
    <location>
        <begin position="287"/>
        <end position="300"/>
    </location>
</feature>
<dbReference type="Gene3D" id="3.30.200.20">
    <property type="entry name" value="Phosphorylase Kinase, domain 1"/>
    <property type="match status" value="1"/>
</dbReference>
<feature type="domain" description="Protein kinase" evidence="7">
    <location>
        <begin position="25"/>
        <end position="276"/>
    </location>
</feature>
<evidence type="ECO:0000256" key="1">
    <source>
        <dbReference type="ARBA" id="ARBA00022679"/>
    </source>
</evidence>
<evidence type="ECO:0000256" key="2">
    <source>
        <dbReference type="ARBA" id="ARBA00022741"/>
    </source>
</evidence>
<proteinExistence type="predicted"/>
<evidence type="ECO:0000256" key="6">
    <source>
        <dbReference type="SAM" id="MobiDB-lite"/>
    </source>
</evidence>
<dbReference type="SMART" id="SM00220">
    <property type="entry name" value="S_TKc"/>
    <property type="match status" value="1"/>
</dbReference>
<protein>
    <submittedName>
        <fullName evidence="8">Serine/threonine protein kinase</fullName>
    </submittedName>
</protein>
<dbReference type="InterPro" id="IPR000719">
    <property type="entry name" value="Prot_kinase_dom"/>
</dbReference>
<dbReference type="Gene3D" id="1.10.510.10">
    <property type="entry name" value="Transferase(Phosphotransferase) domain 1"/>
    <property type="match status" value="1"/>
</dbReference>
<comment type="caution">
    <text evidence="8">The sequence shown here is derived from an EMBL/GenBank/DDBJ whole genome shotgun (WGS) entry which is preliminary data.</text>
</comment>